<evidence type="ECO:0000256" key="2">
    <source>
        <dbReference type="ARBA" id="ARBA00005268"/>
    </source>
</evidence>
<name>A0A9W8CL33_9FUNG</name>
<sequence length="561" mass="61365">MELDGFHGWMTGLQWQALPLVHSSANVLGDNPTDPEAPDAPLTWSNVGVASLMLIFNITLSSWFGLGLSTSLVVAAVRCVVQLTLLGFVLKQIFQTENPVYIFCMTLVLGILAAFEVTYWRSKRQFPWMYTGTLVSITGSALIIALFGNAYALNMDPAYTAVKFIPTIGMLFGKCMIGVSIGMGSVMDSLDSHRDRVETALCCGATRWEATKPVVVEALRSALLPTITNMGITGLISIPGMMTGWILGGADVMEAARYQQVIMFMISASTASSTLLSVLFCTFMLVDSAPMLRLDRLARASGIVHLSHSGLGRGDSDSSSQISARLAQLRSNCRPKSDMNLSKSVSTSPGIDSDSSETREEQADRASKHHGIKHRARDRARSTSQLQVPRTPSAQRQDGLKDMDMDMVMDMDMDIEDAARQCRLKCGMDDRIWKPAKNGVPAPEYVCTGDGSWTGNWCALCPLRAKMQSGRQDACRDDDPEQSYGLHDDPTDIVIPHPPSLMSIMPGSSSRAGRLQPQPQPQQQQQQNRERHLDRASGRKVRHFVKGSSKNKKRSEGSAGQ</sequence>
<feature type="transmembrane region" description="Helical" evidence="7">
    <location>
        <begin position="230"/>
        <end position="250"/>
    </location>
</feature>
<evidence type="ECO:0000313" key="8">
    <source>
        <dbReference type="EMBL" id="KAJ1646193.1"/>
    </source>
</evidence>
<feature type="transmembrane region" description="Helical" evidence="7">
    <location>
        <begin position="100"/>
        <end position="120"/>
    </location>
</feature>
<dbReference type="Pfam" id="PF03649">
    <property type="entry name" value="UPF0014"/>
    <property type="match status" value="1"/>
</dbReference>
<feature type="transmembrane region" description="Helical" evidence="7">
    <location>
        <begin position="262"/>
        <end position="286"/>
    </location>
</feature>
<feature type="compositionally biased region" description="Basic residues" evidence="6">
    <location>
        <begin position="538"/>
        <end position="553"/>
    </location>
</feature>
<dbReference type="PANTHER" id="PTHR30028:SF0">
    <property type="entry name" value="PROTEIN ALUMINUM SENSITIVE 3"/>
    <property type="match status" value="1"/>
</dbReference>
<protein>
    <submittedName>
        <fullName evidence="8">Uncharacterized protein</fullName>
    </submittedName>
</protein>
<evidence type="ECO:0000313" key="9">
    <source>
        <dbReference type="Proteomes" id="UP001145021"/>
    </source>
</evidence>
<evidence type="ECO:0000256" key="4">
    <source>
        <dbReference type="ARBA" id="ARBA00022989"/>
    </source>
</evidence>
<feature type="compositionally biased region" description="Basic and acidic residues" evidence="6">
    <location>
        <begin position="356"/>
        <end position="366"/>
    </location>
</feature>
<dbReference type="Proteomes" id="UP001145021">
    <property type="component" value="Unassembled WGS sequence"/>
</dbReference>
<feature type="transmembrane region" description="Helical" evidence="7">
    <location>
        <begin position="164"/>
        <end position="186"/>
    </location>
</feature>
<evidence type="ECO:0000256" key="7">
    <source>
        <dbReference type="SAM" id="Phobius"/>
    </source>
</evidence>
<dbReference type="CDD" id="cd06261">
    <property type="entry name" value="TM_PBP2"/>
    <property type="match status" value="1"/>
</dbReference>
<proteinExistence type="inferred from homology"/>
<feature type="compositionally biased region" description="Polar residues" evidence="6">
    <location>
        <begin position="382"/>
        <end position="396"/>
    </location>
</feature>
<feature type="compositionally biased region" description="Polar residues" evidence="6">
    <location>
        <begin position="339"/>
        <end position="350"/>
    </location>
</feature>
<comment type="caution">
    <text evidence="8">The sequence shown here is derived from an EMBL/GenBank/DDBJ whole genome shotgun (WGS) entry which is preliminary data.</text>
</comment>
<dbReference type="GO" id="GO:0055085">
    <property type="term" value="P:transmembrane transport"/>
    <property type="evidence" value="ECO:0007669"/>
    <property type="project" value="InterPro"/>
</dbReference>
<evidence type="ECO:0000256" key="5">
    <source>
        <dbReference type="ARBA" id="ARBA00023136"/>
    </source>
</evidence>
<keyword evidence="9" id="KW-1185">Reference proteome</keyword>
<dbReference type="GO" id="GO:0005886">
    <property type="term" value="C:plasma membrane"/>
    <property type="evidence" value="ECO:0007669"/>
    <property type="project" value="TreeGrafter"/>
</dbReference>
<evidence type="ECO:0000256" key="1">
    <source>
        <dbReference type="ARBA" id="ARBA00004141"/>
    </source>
</evidence>
<keyword evidence="5 7" id="KW-0472">Membrane</keyword>
<accession>A0A9W8CL33</accession>
<feature type="region of interest" description="Disordered" evidence="6">
    <location>
        <begin position="333"/>
        <end position="402"/>
    </location>
</feature>
<dbReference type="InterPro" id="IPR000515">
    <property type="entry name" value="MetI-like"/>
</dbReference>
<comment type="subcellular location">
    <subcellularLocation>
        <location evidence="1">Membrane</location>
        <topology evidence="1">Multi-pass membrane protein</topology>
    </subcellularLocation>
</comment>
<keyword evidence="3 7" id="KW-0812">Transmembrane</keyword>
<reference evidence="8" key="1">
    <citation type="submission" date="2022-07" db="EMBL/GenBank/DDBJ databases">
        <title>Phylogenomic reconstructions and comparative analyses of Kickxellomycotina fungi.</title>
        <authorList>
            <person name="Reynolds N.K."/>
            <person name="Stajich J.E."/>
            <person name="Barry K."/>
            <person name="Grigoriev I.V."/>
            <person name="Crous P."/>
            <person name="Smith M.E."/>
        </authorList>
    </citation>
    <scope>NUCLEOTIDE SEQUENCE</scope>
    <source>
        <strain evidence="8">NBRC 105413</strain>
    </source>
</reference>
<feature type="region of interest" description="Disordered" evidence="6">
    <location>
        <begin position="472"/>
        <end position="561"/>
    </location>
</feature>
<gene>
    <name evidence="8" type="ORF">LPJ64_002297</name>
</gene>
<evidence type="ECO:0000256" key="6">
    <source>
        <dbReference type="SAM" id="MobiDB-lite"/>
    </source>
</evidence>
<dbReference type="PANTHER" id="PTHR30028">
    <property type="entry name" value="UPF0014 INNER MEMBRANE PROTEIN YBBM-RELATED"/>
    <property type="match status" value="1"/>
</dbReference>
<keyword evidence="4 7" id="KW-1133">Transmembrane helix</keyword>
<dbReference type="EMBL" id="JANBOH010000071">
    <property type="protein sequence ID" value="KAJ1646193.1"/>
    <property type="molecule type" value="Genomic_DNA"/>
</dbReference>
<feature type="compositionally biased region" description="Basic residues" evidence="6">
    <location>
        <begin position="367"/>
        <end position="378"/>
    </location>
</feature>
<organism evidence="8 9">
    <name type="scientific">Coemansia asiatica</name>
    <dbReference type="NCBI Taxonomy" id="1052880"/>
    <lineage>
        <taxon>Eukaryota</taxon>
        <taxon>Fungi</taxon>
        <taxon>Fungi incertae sedis</taxon>
        <taxon>Zoopagomycota</taxon>
        <taxon>Kickxellomycotina</taxon>
        <taxon>Kickxellomycetes</taxon>
        <taxon>Kickxellales</taxon>
        <taxon>Kickxellaceae</taxon>
        <taxon>Coemansia</taxon>
    </lineage>
</organism>
<feature type="compositionally biased region" description="Basic and acidic residues" evidence="6">
    <location>
        <begin position="528"/>
        <end position="537"/>
    </location>
</feature>
<feature type="transmembrane region" description="Helical" evidence="7">
    <location>
        <begin position="132"/>
        <end position="152"/>
    </location>
</feature>
<dbReference type="AlphaFoldDB" id="A0A9W8CL33"/>
<dbReference type="InterPro" id="IPR005226">
    <property type="entry name" value="UPF0014_fam"/>
</dbReference>
<comment type="similarity">
    <text evidence="2">Belongs to the UPF0014 family.</text>
</comment>
<evidence type="ECO:0000256" key="3">
    <source>
        <dbReference type="ARBA" id="ARBA00022692"/>
    </source>
</evidence>